<dbReference type="Proteomes" id="UP000194999">
    <property type="component" value="Unassembled WGS sequence"/>
</dbReference>
<dbReference type="RefSeq" id="WP_094756307.1">
    <property type="nucleotide sequence ID" value="NZ_JOOY01000167.1"/>
</dbReference>
<comment type="caution">
    <text evidence="2">The sequence shown here is derived from an EMBL/GenBank/DDBJ whole genome shotgun (WGS) entry which is preliminary data.</text>
</comment>
<evidence type="ECO:0000256" key="1">
    <source>
        <dbReference type="SAM" id="Phobius"/>
    </source>
</evidence>
<name>A0A252AYV9_9PROT</name>
<dbReference type="AlphaFoldDB" id="A0A252AYV9"/>
<organism evidence="2 3">
    <name type="scientific">Acetobacter orientalis</name>
    <dbReference type="NCBI Taxonomy" id="146474"/>
    <lineage>
        <taxon>Bacteria</taxon>
        <taxon>Pseudomonadati</taxon>
        <taxon>Pseudomonadota</taxon>
        <taxon>Alphaproteobacteria</taxon>
        <taxon>Acetobacterales</taxon>
        <taxon>Acetobacteraceae</taxon>
        <taxon>Acetobacter</taxon>
    </lineage>
</organism>
<gene>
    <name evidence="2" type="ORF">HK15_04270</name>
</gene>
<keyword evidence="1" id="KW-0812">Transmembrane</keyword>
<accession>A0A252AYV9</accession>
<protein>
    <submittedName>
        <fullName evidence="2">Uncharacterized protein</fullName>
    </submittedName>
</protein>
<keyword evidence="1" id="KW-1133">Transmembrane helix</keyword>
<dbReference type="EMBL" id="JOOY01000167">
    <property type="protein sequence ID" value="OUI97110.1"/>
    <property type="molecule type" value="Genomic_DNA"/>
</dbReference>
<feature type="transmembrane region" description="Helical" evidence="1">
    <location>
        <begin position="7"/>
        <end position="24"/>
    </location>
</feature>
<sequence>MKAFLRSAPYVLGLPLLACALYFLVPAKQYLQTVCAAFFTYATLTYLLKDLHFRHKNGKLL</sequence>
<keyword evidence="1" id="KW-0472">Membrane</keyword>
<evidence type="ECO:0000313" key="3">
    <source>
        <dbReference type="Proteomes" id="UP000194999"/>
    </source>
</evidence>
<feature type="transmembrane region" description="Helical" evidence="1">
    <location>
        <begin position="30"/>
        <end position="48"/>
    </location>
</feature>
<evidence type="ECO:0000313" key="2">
    <source>
        <dbReference type="EMBL" id="OUI97110.1"/>
    </source>
</evidence>
<proteinExistence type="predicted"/>
<reference evidence="2 3" key="1">
    <citation type="submission" date="2014-06" db="EMBL/GenBank/DDBJ databases">
        <authorList>
            <person name="Ju J."/>
            <person name="Zhang J."/>
        </authorList>
    </citation>
    <scope>NUCLEOTIDE SEQUENCE [LARGE SCALE GENOMIC DNA]</scope>
    <source>
        <strain evidence="2">DmW_048</strain>
    </source>
</reference>